<keyword evidence="5" id="KW-0479">Metal-binding</keyword>
<dbReference type="PANTHER" id="PTHR22930">
    <property type="match status" value="1"/>
</dbReference>
<evidence type="ECO:0000313" key="10">
    <source>
        <dbReference type="RefSeq" id="XP_052131265.1"/>
    </source>
</evidence>
<evidence type="ECO:0000256" key="4">
    <source>
        <dbReference type="ARBA" id="ARBA00022722"/>
    </source>
</evidence>
<dbReference type="Pfam" id="PF13359">
    <property type="entry name" value="DDE_Tnp_4"/>
    <property type="match status" value="1"/>
</dbReference>
<proteinExistence type="inferred from homology"/>
<evidence type="ECO:0000259" key="8">
    <source>
        <dbReference type="Pfam" id="PF13359"/>
    </source>
</evidence>
<evidence type="ECO:0000256" key="2">
    <source>
        <dbReference type="ARBA" id="ARBA00004123"/>
    </source>
</evidence>
<organism evidence="9 10">
    <name type="scientific">Frankliniella occidentalis</name>
    <name type="common">Western flower thrips</name>
    <name type="synonym">Euthrips occidentalis</name>
    <dbReference type="NCBI Taxonomy" id="133901"/>
    <lineage>
        <taxon>Eukaryota</taxon>
        <taxon>Metazoa</taxon>
        <taxon>Ecdysozoa</taxon>
        <taxon>Arthropoda</taxon>
        <taxon>Hexapoda</taxon>
        <taxon>Insecta</taxon>
        <taxon>Pterygota</taxon>
        <taxon>Neoptera</taxon>
        <taxon>Paraneoptera</taxon>
        <taxon>Thysanoptera</taxon>
        <taxon>Terebrantia</taxon>
        <taxon>Thripoidea</taxon>
        <taxon>Thripidae</taxon>
        <taxon>Frankliniella</taxon>
    </lineage>
</organism>
<dbReference type="AlphaFoldDB" id="A0A9C6XUB5"/>
<dbReference type="InterPro" id="IPR045249">
    <property type="entry name" value="HARBI1-like"/>
</dbReference>
<dbReference type="InterPro" id="IPR027806">
    <property type="entry name" value="HARBI1_dom"/>
</dbReference>
<evidence type="ECO:0000256" key="1">
    <source>
        <dbReference type="ARBA" id="ARBA00001968"/>
    </source>
</evidence>
<dbReference type="RefSeq" id="XP_052131265.1">
    <property type="nucleotide sequence ID" value="XM_052275305.1"/>
</dbReference>
<gene>
    <name evidence="10" type="primary">LOC127751570</name>
</gene>
<accession>A0A9C6XUB5</accession>
<keyword evidence="6" id="KW-0378">Hydrolase</keyword>
<keyword evidence="9" id="KW-1185">Reference proteome</keyword>
<sequence length="152" mass="17883">MSLSSFHKKIVNEGPRSIVYEDRFHLVGDKAYPNRCWLMAPYKDYGNLTRQQKKYNYHHSVTRVVIEHTFGLLKGRWRRLLALVLKDVAEDTNFILAACVLHNFCYLHNDKVVEEMHENIRRVEGRHALEGLNDARSKEVGTQKRQQICDMI</sequence>
<evidence type="ECO:0000256" key="6">
    <source>
        <dbReference type="ARBA" id="ARBA00022801"/>
    </source>
</evidence>
<keyword evidence="7" id="KW-0539">Nucleus</keyword>
<protein>
    <submittedName>
        <fullName evidence="10">Nuclease HARBI1</fullName>
    </submittedName>
</protein>
<dbReference type="Proteomes" id="UP000504606">
    <property type="component" value="Unplaced"/>
</dbReference>
<comment type="similarity">
    <text evidence="3">Belongs to the HARBI1 family.</text>
</comment>
<dbReference type="PANTHER" id="PTHR22930:SF85">
    <property type="entry name" value="GH03217P-RELATED"/>
    <property type="match status" value="1"/>
</dbReference>
<dbReference type="OrthoDB" id="2668416at2759"/>
<comment type="subcellular location">
    <subcellularLocation>
        <location evidence="2">Nucleus</location>
    </subcellularLocation>
</comment>
<dbReference type="GO" id="GO:0005634">
    <property type="term" value="C:nucleus"/>
    <property type="evidence" value="ECO:0007669"/>
    <property type="project" value="UniProtKB-SubCell"/>
</dbReference>
<dbReference type="GO" id="GO:0016787">
    <property type="term" value="F:hydrolase activity"/>
    <property type="evidence" value="ECO:0007669"/>
    <property type="project" value="UniProtKB-KW"/>
</dbReference>
<reference evidence="10" key="1">
    <citation type="submission" date="2025-08" db="UniProtKB">
        <authorList>
            <consortium name="RefSeq"/>
        </authorList>
    </citation>
    <scope>IDENTIFICATION</scope>
    <source>
        <tissue evidence="10">Whole organism</tissue>
    </source>
</reference>
<comment type="cofactor">
    <cofactor evidence="1">
        <name>a divalent metal cation</name>
        <dbReference type="ChEBI" id="CHEBI:60240"/>
    </cofactor>
</comment>
<dbReference type="GeneID" id="127751570"/>
<dbReference type="GO" id="GO:0046872">
    <property type="term" value="F:metal ion binding"/>
    <property type="evidence" value="ECO:0007669"/>
    <property type="project" value="UniProtKB-KW"/>
</dbReference>
<evidence type="ECO:0000256" key="7">
    <source>
        <dbReference type="ARBA" id="ARBA00023242"/>
    </source>
</evidence>
<evidence type="ECO:0000256" key="5">
    <source>
        <dbReference type="ARBA" id="ARBA00022723"/>
    </source>
</evidence>
<feature type="domain" description="DDE Tnp4" evidence="8">
    <location>
        <begin position="24"/>
        <end position="103"/>
    </location>
</feature>
<evidence type="ECO:0000313" key="9">
    <source>
        <dbReference type="Proteomes" id="UP000504606"/>
    </source>
</evidence>
<dbReference type="GO" id="GO:0004518">
    <property type="term" value="F:nuclease activity"/>
    <property type="evidence" value="ECO:0007669"/>
    <property type="project" value="UniProtKB-KW"/>
</dbReference>
<dbReference type="KEGG" id="foc:127751570"/>
<evidence type="ECO:0000256" key="3">
    <source>
        <dbReference type="ARBA" id="ARBA00006958"/>
    </source>
</evidence>
<name>A0A9C6XUB5_FRAOC</name>
<keyword evidence="4" id="KW-0540">Nuclease</keyword>